<accession>A0A8S5M4U6</accession>
<protein>
    <submittedName>
        <fullName evidence="1">Uncharacterized protein</fullName>
    </submittedName>
</protein>
<sequence>MKITLDLPNGMICAFFCGVEHTGSGLQLASYQLSSDDLADGKTIKLPRERHDD</sequence>
<organism evidence="1">
    <name type="scientific">Siphoviridae sp. ctEQg15</name>
    <dbReference type="NCBI Taxonomy" id="2826205"/>
    <lineage>
        <taxon>Viruses</taxon>
        <taxon>Duplodnaviria</taxon>
        <taxon>Heunggongvirae</taxon>
        <taxon>Uroviricota</taxon>
        <taxon>Caudoviricetes</taxon>
    </lineage>
</organism>
<proteinExistence type="predicted"/>
<name>A0A8S5M4U6_9CAUD</name>
<reference evidence="1" key="1">
    <citation type="journal article" date="2021" name="Proc. Natl. Acad. Sci. U.S.A.">
        <title>A Catalog of Tens of Thousands of Viruses from Human Metagenomes Reveals Hidden Associations with Chronic Diseases.</title>
        <authorList>
            <person name="Tisza M.J."/>
            <person name="Buck C.B."/>
        </authorList>
    </citation>
    <scope>NUCLEOTIDE SEQUENCE</scope>
    <source>
        <strain evidence="1">CtEQg15</strain>
    </source>
</reference>
<dbReference type="EMBL" id="BK014822">
    <property type="protein sequence ID" value="DAD77317.1"/>
    <property type="molecule type" value="Genomic_DNA"/>
</dbReference>
<evidence type="ECO:0000313" key="1">
    <source>
        <dbReference type="EMBL" id="DAD77317.1"/>
    </source>
</evidence>